<accession>A0ACB9V571</accession>
<proteinExistence type="predicted"/>
<gene>
    <name evidence="1" type="ORF">MJG53_007844</name>
</gene>
<comment type="caution">
    <text evidence="1">The sequence shown here is derived from an EMBL/GenBank/DDBJ whole genome shotgun (WGS) entry which is preliminary data.</text>
</comment>
<sequence>MFLLIEYKGRLSRAEEAGREGDREKEKRTWKETERVQEAARSERQGTGGSPRLDALLSGPAALGPRTGSLGRQKPEPAHLCRTRYKLLFTRELWQENGCIRKSIFTVENQLEPRLC</sequence>
<keyword evidence="2" id="KW-1185">Reference proteome</keyword>
<protein>
    <submittedName>
        <fullName evidence="1">Uncharacterized protein</fullName>
    </submittedName>
</protein>
<evidence type="ECO:0000313" key="2">
    <source>
        <dbReference type="Proteomes" id="UP001057279"/>
    </source>
</evidence>
<name>A0ACB9V571_9CETA</name>
<dbReference type="Proteomes" id="UP001057279">
    <property type="component" value="Linkage Group LG06"/>
</dbReference>
<organism evidence="1 2">
    <name type="scientific">Ovis ammon polii x Ovis aries</name>
    <dbReference type="NCBI Taxonomy" id="2918886"/>
    <lineage>
        <taxon>Eukaryota</taxon>
        <taxon>Metazoa</taxon>
        <taxon>Chordata</taxon>
        <taxon>Craniata</taxon>
        <taxon>Vertebrata</taxon>
        <taxon>Euteleostomi</taxon>
        <taxon>Mammalia</taxon>
        <taxon>Eutheria</taxon>
        <taxon>Laurasiatheria</taxon>
        <taxon>Artiodactyla</taxon>
        <taxon>Ruminantia</taxon>
        <taxon>Pecora</taxon>
        <taxon>Bovidae</taxon>
        <taxon>Caprinae</taxon>
        <taxon>Ovis</taxon>
    </lineage>
</organism>
<reference evidence="1" key="1">
    <citation type="submission" date="2022-03" db="EMBL/GenBank/DDBJ databases">
        <title>Genomic analyses of argali, domestic sheep and their hybrids provide insights into chromosomal evolution, heterosis and genetic basis of agronomic traits.</title>
        <authorList>
            <person name="Li M."/>
        </authorList>
    </citation>
    <scope>NUCLEOTIDE SEQUENCE</scope>
    <source>
        <strain evidence="1">F1 hybrid</strain>
    </source>
</reference>
<evidence type="ECO:0000313" key="1">
    <source>
        <dbReference type="EMBL" id="KAI4584565.1"/>
    </source>
</evidence>
<dbReference type="EMBL" id="CM043031">
    <property type="protein sequence ID" value="KAI4584565.1"/>
    <property type="molecule type" value="Genomic_DNA"/>
</dbReference>